<organism evidence="2 3">
    <name type="scientific">Drosophila suzukii</name>
    <name type="common">Spotted-wing drosophila fruit fly</name>
    <dbReference type="NCBI Taxonomy" id="28584"/>
    <lineage>
        <taxon>Eukaryota</taxon>
        <taxon>Metazoa</taxon>
        <taxon>Ecdysozoa</taxon>
        <taxon>Arthropoda</taxon>
        <taxon>Hexapoda</taxon>
        <taxon>Insecta</taxon>
        <taxon>Pterygota</taxon>
        <taxon>Neoptera</taxon>
        <taxon>Endopterygota</taxon>
        <taxon>Diptera</taxon>
        <taxon>Brachycera</taxon>
        <taxon>Muscomorpha</taxon>
        <taxon>Ephydroidea</taxon>
        <taxon>Drosophilidae</taxon>
        <taxon>Drosophila</taxon>
        <taxon>Sophophora</taxon>
    </lineage>
</organism>
<keyword evidence="1" id="KW-0472">Membrane</keyword>
<protein>
    <submittedName>
        <fullName evidence="3">Uncharacterized protein isoform X2</fullName>
    </submittedName>
</protein>
<keyword evidence="1" id="KW-1133">Transmembrane helix</keyword>
<evidence type="ECO:0000256" key="1">
    <source>
        <dbReference type="SAM" id="Phobius"/>
    </source>
</evidence>
<proteinExistence type="predicted"/>
<dbReference type="RefSeq" id="XP_070851762.1">
    <property type="nucleotide sequence ID" value="XM_070995661.1"/>
</dbReference>
<dbReference type="GeneID" id="118879545"/>
<reference evidence="3" key="1">
    <citation type="submission" date="2025-08" db="UniProtKB">
        <authorList>
            <consortium name="RefSeq"/>
        </authorList>
    </citation>
    <scope>IDENTIFICATION</scope>
</reference>
<dbReference type="Proteomes" id="UP001652628">
    <property type="component" value="Chromosome 3"/>
</dbReference>
<gene>
    <name evidence="3" type="primary">LOC118879545</name>
</gene>
<feature type="transmembrane region" description="Helical" evidence="1">
    <location>
        <begin position="21"/>
        <end position="42"/>
    </location>
</feature>
<keyword evidence="2" id="KW-1185">Reference proteome</keyword>
<evidence type="ECO:0000313" key="3">
    <source>
        <dbReference type="RefSeq" id="XP_070851762.1"/>
    </source>
</evidence>
<keyword evidence="1" id="KW-0812">Transmembrane</keyword>
<evidence type="ECO:0000313" key="2">
    <source>
        <dbReference type="Proteomes" id="UP001652628"/>
    </source>
</evidence>
<sequence>MPGSSECGPQCPSVGNSVEDFVFGGGVFAAVVPMLRHFHVLLMGRTREWYWDHVRHCRVDRWSQLRTSVMDGFEVAKPSTSGCKNNCSGSNIL</sequence>
<accession>A0ABM4TP58</accession>
<name>A0ABM4TP58_DROSZ</name>